<evidence type="ECO:0000313" key="2">
    <source>
        <dbReference type="WBParaSite" id="ES5_v2.g25567.t1"/>
    </source>
</evidence>
<proteinExistence type="predicted"/>
<accession>A0AC34G7Q0</accession>
<dbReference type="WBParaSite" id="ES5_v2.g25567.t1">
    <property type="protein sequence ID" value="ES5_v2.g25567.t1"/>
    <property type="gene ID" value="ES5_v2.g25567"/>
</dbReference>
<dbReference type="Proteomes" id="UP000887579">
    <property type="component" value="Unplaced"/>
</dbReference>
<protein>
    <submittedName>
        <fullName evidence="2">LsmAD domain-containing protein</fullName>
    </submittedName>
</protein>
<sequence>MQIYANKLAHDVFNSVSFDEEVSADYKASEKEDSIIKELLKIFEQDKIQSNELSKEKWDSVFWDDIFTRPDIQTSFLNQTMLYNDNTKHFKFDHEKADLFKNSVTNAHANANKNSFSLGGMLEGFGLNFGFSHGEKKSNSNSQDTEKKSKDNINVDDFNKALEKKNWNVKWTGEKFEQKSFDLYRVNTKDLHSATEQAFNRVVVSKEQSGQQIDIQVETNAVGFGTGGGMRQNVVPQRRPVQNGYGGGYNPYAYRAPAQAIGYGSNVGMRAPPSIYRNPPIYRNPMQYRNPPQYGYGANVGMRPVSPVQYRNPYAYGTYYPYRAG</sequence>
<name>A0AC34G7Q0_9BILA</name>
<reference evidence="2" key="1">
    <citation type="submission" date="2022-11" db="UniProtKB">
        <authorList>
            <consortium name="WormBaseParasite"/>
        </authorList>
    </citation>
    <scope>IDENTIFICATION</scope>
</reference>
<evidence type="ECO:0000313" key="1">
    <source>
        <dbReference type="Proteomes" id="UP000887579"/>
    </source>
</evidence>
<organism evidence="1 2">
    <name type="scientific">Panagrolaimus sp. ES5</name>
    <dbReference type="NCBI Taxonomy" id="591445"/>
    <lineage>
        <taxon>Eukaryota</taxon>
        <taxon>Metazoa</taxon>
        <taxon>Ecdysozoa</taxon>
        <taxon>Nematoda</taxon>
        <taxon>Chromadorea</taxon>
        <taxon>Rhabditida</taxon>
        <taxon>Tylenchina</taxon>
        <taxon>Panagrolaimomorpha</taxon>
        <taxon>Panagrolaimoidea</taxon>
        <taxon>Panagrolaimidae</taxon>
        <taxon>Panagrolaimus</taxon>
    </lineage>
</organism>